<evidence type="ECO:0000313" key="11">
    <source>
        <dbReference type="Proteomes" id="UP000218899"/>
    </source>
</evidence>
<keyword evidence="6 9" id="KW-1133">Transmembrane helix</keyword>
<dbReference type="GO" id="GO:0022857">
    <property type="term" value="F:transmembrane transporter activity"/>
    <property type="evidence" value="ECO:0007669"/>
    <property type="project" value="InterPro"/>
</dbReference>
<dbReference type="RefSeq" id="WP_096460285.1">
    <property type="nucleotide sequence ID" value="NZ_AP014936.1"/>
</dbReference>
<dbReference type="OrthoDB" id="9807115at2"/>
<keyword evidence="11" id="KW-1185">Reference proteome</keyword>
<keyword evidence="4 9" id="KW-0812">Transmembrane</keyword>
<evidence type="ECO:0000256" key="2">
    <source>
        <dbReference type="ARBA" id="ARBA00022448"/>
    </source>
</evidence>
<dbReference type="Pfam" id="PF02653">
    <property type="entry name" value="BPD_transp_2"/>
    <property type="match status" value="1"/>
</dbReference>
<sequence length="288" mass="30501">MEIAIQSLVSGLLTGSLYAMMAVGLTIIFGVMRIINLAHGDMVMLGMFGAFWAHSLWNVDPFLSGLLWVPLLFLGGMLVYRFLLRPIMPGGELNTLLYTAGLSLLIANVALFLWTGDYRTVNLPYALEPFRPFGISIPVPIAIAFGLAALITAGLYGFLLRTDLGRAIRATSQSPEAAALMGIDVNRISMITFGLGTALAGAAGVLLVPSLYLYPTVGEILIVKSFVIVVLGGLGSVPGAIAGGLLLGLVESFGAVYVSVAYKDTIGFIIFLLVLLFRPQGLFGVGRA</sequence>
<evidence type="ECO:0000256" key="9">
    <source>
        <dbReference type="SAM" id="Phobius"/>
    </source>
</evidence>
<dbReference type="KEGG" id="sva:SVA_1253"/>
<evidence type="ECO:0000313" key="10">
    <source>
        <dbReference type="EMBL" id="BAU47828.1"/>
    </source>
</evidence>
<dbReference type="EMBL" id="AP014936">
    <property type="protein sequence ID" value="BAU47828.1"/>
    <property type="molecule type" value="Genomic_DNA"/>
</dbReference>
<evidence type="ECO:0000256" key="7">
    <source>
        <dbReference type="ARBA" id="ARBA00023136"/>
    </source>
</evidence>
<feature type="transmembrane region" description="Helical" evidence="9">
    <location>
        <begin position="190"/>
        <end position="214"/>
    </location>
</feature>
<comment type="similarity">
    <text evidence="8">Belongs to the binding-protein-dependent transport system permease family. LivHM subfamily.</text>
</comment>
<dbReference type="AlphaFoldDB" id="A0A1B4V2Q7"/>
<organism evidence="10 11">
    <name type="scientific">Sulfurifustis variabilis</name>
    <dbReference type="NCBI Taxonomy" id="1675686"/>
    <lineage>
        <taxon>Bacteria</taxon>
        <taxon>Pseudomonadati</taxon>
        <taxon>Pseudomonadota</taxon>
        <taxon>Gammaproteobacteria</taxon>
        <taxon>Acidiferrobacterales</taxon>
        <taxon>Acidiferrobacteraceae</taxon>
        <taxon>Sulfurifustis</taxon>
    </lineage>
</organism>
<reference evidence="10 11" key="1">
    <citation type="submission" date="2015-08" db="EMBL/GenBank/DDBJ databases">
        <title>Complete genome sequence of Sulfurifustis variabilis.</title>
        <authorList>
            <person name="Miura A."/>
            <person name="Kojima H."/>
            <person name="Fukui M."/>
        </authorList>
    </citation>
    <scope>NUCLEOTIDE SEQUENCE [LARGE SCALE GENOMIC DNA]</scope>
    <source>
        <strain evidence="11">skN76</strain>
    </source>
</reference>
<keyword evidence="2" id="KW-0813">Transport</keyword>
<dbReference type="GO" id="GO:0006865">
    <property type="term" value="P:amino acid transport"/>
    <property type="evidence" value="ECO:0007669"/>
    <property type="project" value="UniProtKB-KW"/>
</dbReference>
<dbReference type="PANTHER" id="PTHR11795">
    <property type="entry name" value="BRANCHED-CHAIN AMINO ACID TRANSPORT SYSTEM PERMEASE PROTEIN LIVH"/>
    <property type="match status" value="1"/>
</dbReference>
<evidence type="ECO:0000256" key="3">
    <source>
        <dbReference type="ARBA" id="ARBA00022475"/>
    </source>
</evidence>
<evidence type="ECO:0000256" key="6">
    <source>
        <dbReference type="ARBA" id="ARBA00022989"/>
    </source>
</evidence>
<keyword evidence="5" id="KW-0029">Amino-acid transport</keyword>
<keyword evidence="7 9" id="KW-0472">Membrane</keyword>
<dbReference type="CDD" id="cd06582">
    <property type="entry name" value="TM_PBP1_LivH_like"/>
    <property type="match status" value="1"/>
</dbReference>
<evidence type="ECO:0000256" key="5">
    <source>
        <dbReference type="ARBA" id="ARBA00022970"/>
    </source>
</evidence>
<dbReference type="Proteomes" id="UP000218899">
    <property type="component" value="Chromosome"/>
</dbReference>
<keyword evidence="3" id="KW-1003">Cell membrane</keyword>
<dbReference type="GO" id="GO:0005886">
    <property type="term" value="C:plasma membrane"/>
    <property type="evidence" value="ECO:0007669"/>
    <property type="project" value="UniProtKB-SubCell"/>
</dbReference>
<feature type="transmembrane region" description="Helical" evidence="9">
    <location>
        <begin position="17"/>
        <end position="35"/>
    </location>
</feature>
<evidence type="ECO:0000256" key="4">
    <source>
        <dbReference type="ARBA" id="ARBA00022692"/>
    </source>
</evidence>
<accession>A0A1B4V2Q7</accession>
<gene>
    <name evidence="10" type="ORF">SVA_1253</name>
</gene>
<feature type="transmembrane region" description="Helical" evidence="9">
    <location>
        <begin position="96"/>
        <end position="115"/>
    </location>
</feature>
<evidence type="ECO:0000256" key="1">
    <source>
        <dbReference type="ARBA" id="ARBA00004429"/>
    </source>
</evidence>
<dbReference type="InterPro" id="IPR001851">
    <property type="entry name" value="ABC_transp_permease"/>
</dbReference>
<protein>
    <submittedName>
        <fullName evidence="10">Branched-chain amino acid ABC transporter permease</fullName>
    </submittedName>
</protein>
<name>A0A1B4V2Q7_9GAMM</name>
<feature type="transmembrane region" description="Helical" evidence="9">
    <location>
        <begin position="226"/>
        <end position="249"/>
    </location>
</feature>
<feature type="transmembrane region" description="Helical" evidence="9">
    <location>
        <begin position="135"/>
        <end position="159"/>
    </location>
</feature>
<evidence type="ECO:0000256" key="8">
    <source>
        <dbReference type="ARBA" id="ARBA00037998"/>
    </source>
</evidence>
<dbReference type="InterPro" id="IPR052157">
    <property type="entry name" value="BCAA_transport_permease"/>
</dbReference>
<dbReference type="PANTHER" id="PTHR11795:SF445">
    <property type="entry name" value="AMINO ACID ABC TRANSPORTER PERMEASE PROTEIN"/>
    <property type="match status" value="1"/>
</dbReference>
<feature type="transmembrane region" description="Helical" evidence="9">
    <location>
        <begin position="65"/>
        <end position="84"/>
    </location>
</feature>
<comment type="subcellular location">
    <subcellularLocation>
        <location evidence="1">Cell inner membrane</location>
        <topology evidence="1">Multi-pass membrane protein</topology>
    </subcellularLocation>
</comment>
<feature type="transmembrane region" description="Helical" evidence="9">
    <location>
        <begin position="256"/>
        <end position="277"/>
    </location>
</feature>
<proteinExistence type="inferred from homology"/>